<name>R7S2M4_PUNST</name>
<dbReference type="PANTHER" id="PTHR35201:SF4">
    <property type="entry name" value="BETA-PINACENE SYNTHASE-RELATED"/>
    <property type="match status" value="1"/>
</dbReference>
<dbReference type="GO" id="GO:0008299">
    <property type="term" value="P:isoprenoid biosynthetic process"/>
    <property type="evidence" value="ECO:0007669"/>
    <property type="project" value="UniProtKB-ARBA"/>
</dbReference>
<comment type="cofactor">
    <cofactor evidence="1 6">
        <name>Mg(2+)</name>
        <dbReference type="ChEBI" id="CHEBI:18420"/>
    </cofactor>
</comment>
<dbReference type="SFLD" id="SFLDS00005">
    <property type="entry name" value="Isoprenoid_Synthase_Type_I"/>
    <property type="match status" value="1"/>
</dbReference>
<gene>
    <name evidence="7" type="ORF">PUNSTDRAFT_108886</name>
</gene>
<accession>R7S2M4</accession>
<dbReference type="GO" id="GO:0046872">
    <property type="term" value="F:metal ion binding"/>
    <property type="evidence" value="ECO:0007669"/>
    <property type="project" value="UniProtKB-KW"/>
</dbReference>
<evidence type="ECO:0000256" key="2">
    <source>
        <dbReference type="ARBA" id="ARBA00006333"/>
    </source>
</evidence>
<evidence type="ECO:0000313" key="8">
    <source>
        <dbReference type="Proteomes" id="UP000054196"/>
    </source>
</evidence>
<dbReference type="RefSeq" id="XP_007388826.1">
    <property type="nucleotide sequence ID" value="XM_007388764.1"/>
</dbReference>
<dbReference type="GO" id="GO:0010333">
    <property type="term" value="F:terpene synthase activity"/>
    <property type="evidence" value="ECO:0007669"/>
    <property type="project" value="InterPro"/>
</dbReference>
<evidence type="ECO:0000256" key="4">
    <source>
        <dbReference type="ARBA" id="ARBA00022842"/>
    </source>
</evidence>
<dbReference type="OrthoDB" id="6486656at2759"/>
<comment type="similarity">
    <text evidence="2 6">Belongs to the terpene synthase family.</text>
</comment>
<dbReference type="Pfam" id="PF19086">
    <property type="entry name" value="Terpene_syn_C_2"/>
    <property type="match status" value="1"/>
</dbReference>
<dbReference type="AlphaFoldDB" id="R7S2M4"/>
<dbReference type="EMBL" id="JH687557">
    <property type="protein sequence ID" value="EIN04037.1"/>
    <property type="molecule type" value="Genomic_DNA"/>
</dbReference>
<dbReference type="eggNOG" id="ENOG502SJ0F">
    <property type="taxonomic scope" value="Eukaryota"/>
</dbReference>
<dbReference type="OMA" id="ASGAWFR"/>
<dbReference type="Proteomes" id="UP000054196">
    <property type="component" value="Unassembled WGS sequence"/>
</dbReference>
<evidence type="ECO:0000256" key="3">
    <source>
        <dbReference type="ARBA" id="ARBA00022723"/>
    </source>
</evidence>
<keyword evidence="4 6" id="KW-0460">Magnesium</keyword>
<dbReference type="InterPro" id="IPR008949">
    <property type="entry name" value="Isoprenoid_synthase_dom_sf"/>
</dbReference>
<dbReference type="EC" id="4.2.3.-" evidence="6"/>
<evidence type="ECO:0000256" key="5">
    <source>
        <dbReference type="ARBA" id="ARBA00023239"/>
    </source>
</evidence>
<keyword evidence="8" id="KW-1185">Reference proteome</keyword>
<keyword evidence="5 6" id="KW-0456">Lyase</keyword>
<sequence length="327" mass="38312">MGRPQKKIIRIPRTLVQWPFPRRINPHYQEAKYASQSWIESFRAFEPRAQDAFNRCDFAHLRVGCDLINLFFVVDEFSDLQSADVVRSQVDIVLDALRNPHKPRPAGEWVGGEITRQFWERAIVDASDVMQRRFLKSFGDYLESVVDQARDRDCRHVRDIDGYMEVRRKNIGCRPLLALMLLEEDIPEEIFDLPLIEEMTRIAIDVITLSNDMYSYNREQSQDDADHNFVTVVMHSVGMNLARAMAFTGRRHEQLAAEFVKLWEDSKNDPACMQPSVQRYIESIGNLVRTNDQWSFESQRYFGRHGLEVKRTRIVPLLEKRPAVKEH</sequence>
<evidence type="ECO:0000256" key="1">
    <source>
        <dbReference type="ARBA" id="ARBA00001946"/>
    </source>
</evidence>
<evidence type="ECO:0000313" key="7">
    <source>
        <dbReference type="EMBL" id="EIN04037.1"/>
    </source>
</evidence>
<dbReference type="SUPFAM" id="SSF48576">
    <property type="entry name" value="Terpenoid synthases"/>
    <property type="match status" value="1"/>
</dbReference>
<evidence type="ECO:0000256" key="6">
    <source>
        <dbReference type="RuleBase" id="RU366034"/>
    </source>
</evidence>
<dbReference type="InterPro" id="IPR034686">
    <property type="entry name" value="Terpene_cyclase-like_2"/>
</dbReference>
<dbReference type="SFLD" id="SFLDG01020">
    <property type="entry name" value="Terpene_Cyclase_Like_2"/>
    <property type="match status" value="1"/>
</dbReference>
<dbReference type="GeneID" id="18876196"/>
<reference evidence="8" key="1">
    <citation type="journal article" date="2012" name="Science">
        <title>The Paleozoic origin of enzymatic lignin decomposition reconstructed from 31 fungal genomes.</title>
        <authorList>
            <person name="Floudas D."/>
            <person name="Binder M."/>
            <person name="Riley R."/>
            <person name="Barry K."/>
            <person name="Blanchette R.A."/>
            <person name="Henrissat B."/>
            <person name="Martinez A.T."/>
            <person name="Otillar R."/>
            <person name="Spatafora J.W."/>
            <person name="Yadav J.S."/>
            <person name="Aerts A."/>
            <person name="Benoit I."/>
            <person name="Boyd A."/>
            <person name="Carlson A."/>
            <person name="Copeland A."/>
            <person name="Coutinho P.M."/>
            <person name="de Vries R.P."/>
            <person name="Ferreira P."/>
            <person name="Findley K."/>
            <person name="Foster B."/>
            <person name="Gaskell J."/>
            <person name="Glotzer D."/>
            <person name="Gorecki P."/>
            <person name="Heitman J."/>
            <person name="Hesse C."/>
            <person name="Hori C."/>
            <person name="Igarashi K."/>
            <person name="Jurgens J.A."/>
            <person name="Kallen N."/>
            <person name="Kersten P."/>
            <person name="Kohler A."/>
            <person name="Kuees U."/>
            <person name="Kumar T.K.A."/>
            <person name="Kuo A."/>
            <person name="LaButti K."/>
            <person name="Larrondo L.F."/>
            <person name="Lindquist E."/>
            <person name="Ling A."/>
            <person name="Lombard V."/>
            <person name="Lucas S."/>
            <person name="Lundell T."/>
            <person name="Martin R."/>
            <person name="McLaughlin D.J."/>
            <person name="Morgenstern I."/>
            <person name="Morin E."/>
            <person name="Murat C."/>
            <person name="Nagy L.G."/>
            <person name="Nolan M."/>
            <person name="Ohm R.A."/>
            <person name="Patyshakuliyeva A."/>
            <person name="Rokas A."/>
            <person name="Ruiz-Duenas F.J."/>
            <person name="Sabat G."/>
            <person name="Salamov A."/>
            <person name="Samejima M."/>
            <person name="Schmutz J."/>
            <person name="Slot J.C."/>
            <person name="St John F."/>
            <person name="Stenlid J."/>
            <person name="Sun H."/>
            <person name="Sun S."/>
            <person name="Syed K."/>
            <person name="Tsang A."/>
            <person name="Wiebenga A."/>
            <person name="Young D."/>
            <person name="Pisabarro A."/>
            <person name="Eastwood D.C."/>
            <person name="Martin F."/>
            <person name="Cullen D."/>
            <person name="Grigoriev I.V."/>
            <person name="Hibbett D.S."/>
        </authorList>
    </citation>
    <scope>NUCLEOTIDE SEQUENCE [LARGE SCALE GENOMIC DNA]</scope>
    <source>
        <strain evidence="8">HHB-11173 SS5</strain>
    </source>
</reference>
<keyword evidence="3 6" id="KW-0479">Metal-binding</keyword>
<dbReference type="HOGENOM" id="CLU_042538_5_0_1"/>
<proteinExistence type="inferred from homology"/>
<dbReference type="Gene3D" id="1.10.600.10">
    <property type="entry name" value="Farnesyl Diphosphate Synthase"/>
    <property type="match status" value="1"/>
</dbReference>
<dbReference type="KEGG" id="psq:PUNSTDRAFT_108886"/>
<dbReference type="PANTHER" id="PTHR35201">
    <property type="entry name" value="TERPENE SYNTHASE"/>
    <property type="match status" value="1"/>
</dbReference>
<organism evidence="7 8">
    <name type="scientific">Punctularia strigosozonata (strain HHB-11173)</name>
    <name type="common">White-rot fungus</name>
    <dbReference type="NCBI Taxonomy" id="741275"/>
    <lineage>
        <taxon>Eukaryota</taxon>
        <taxon>Fungi</taxon>
        <taxon>Dikarya</taxon>
        <taxon>Basidiomycota</taxon>
        <taxon>Agaricomycotina</taxon>
        <taxon>Agaricomycetes</taxon>
        <taxon>Corticiales</taxon>
        <taxon>Punctulariaceae</taxon>
        <taxon>Punctularia</taxon>
    </lineage>
</organism>
<protein>
    <recommendedName>
        <fullName evidence="6">Terpene synthase</fullName>
        <ecNumber evidence="6">4.2.3.-</ecNumber>
    </recommendedName>
</protein>